<evidence type="ECO:0000256" key="4">
    <source>
        <dbReference type="ARBA" id="ARBA00022723"/>
    </source>
</evidence>
<keyword evidence="8 9" id="KW-0456">Lyase</keyword>
<dbReference type="GO" id="GO:0009228">
    <property type="term" value="P:thiamine biosynthetic process"/>
    <property type="evidence" value="ECO:0007669"/>
    <property type="project" value="InterPro"/>
</dbReference>
<evidence type="ECO:0000256" key="5">
    <source>
        <dbReference type="ARBA" id="ARBA00022833"/>
    </source>
</evidence>
<keyword evidence="6" id="KW-0408">Iron</keyword>
<keyword evidence="7" id="KW-0411">Iron-sulfur</keyword>
<dbReference type="PANTHER" id="PTHR30557:SF1">
    <property type="entry name" value="PHOSPHOMETHYLPYRIMIDINE SYNTHASE, CHLOROPLASTIC"/>
    <property type="match status" value="1"/>
</dbReference>
<dbReference type="InterPro" id="IPR038521">
    <property type="entry name" value="ThiC/Bza_core_dom"/>
</dbReference>
<dbReference type="Proteomes" id="UP000190811">
    <property type="component" value="Chromosome"/>
</dbReference>
<dbReference type="InterPro" id="IPR002817">
    <property type="entry name" value="ThiC/BzaA/B"/>
</dbReference>
<protein>
    <submittedName>
        <fullName evidence="9">Phosphomethylpyrimidine synthase</fullName>
        <ecNumber evidence="9">4.1.99.17</ecNumber>
    </submittedName>
</protein>
<dbReference type="PANTHER" id="PTHR30557">
    <property type="entry name" value="THIAMINE BIOSYNTHESIS PROTEIN THIC"/>
    <property type="match status" value="1"/>
</dbReference>
<dbReference type="Pfam" id="PF01964">
    <property type="entry name" value="ThiC_Rad_SAM"/>
    <property type="match status" value="1"/>
</dbReference>
<sequence length="155" mass="17549">MIGWFGTAMLCYVTPKEHLGLPDKNDVKTGVITYKIAAHAADLAKGLPRAQVRDDALSRARFDFRWYDQFNLSLDPDTARAFHDETLPKEAHKLTHFCSMCGPKFCSMRISHDIRDAVETKKVKDEGMVAMAEQYRKNGDLYIEAVPTKKEIVNG</sequence>
<proteinExistence type="predicted"/>
<keyword evidence="5" id="KW-0862">Zinc</keyword>
<name>A0A1S6XP93_BARSR</name>
<keyword evidence="3" id="KW-0949">S-adenosyl-L-methionine</keyword>
<dbReference type="EC" id="4.1.99.17" evidence="9"/>
<evidence type="ECO:0000256" key="2">
    <source>
        <dbReference type="ARBA" id="ARBA00022485"/>
    </source>
</evidence>
<evidence type="ECO:0000256" key="7">
    <source>
        <dbReference type="ARBA" id="ARBA00023014"/>
    </source>
</evidence>
<evidence type="ECO:0000256" key="3">
    <source>
        <dbReference type="ARBA" id="ARBA00022691"/>
    </source>
</evidence>
<gene>
    <name evidence="9" type="ORF">BscR1v2_004360</name>
</gene>
<dbReference type="GO" id="GO:0005829">
    <property type="term" value="C:cytosol"/>
    <property type="evidence" value="ECO:0007669"/>
    <property type="project" value="TreeGrafter"/>
</dbReference>
<dbReference type="GO" id="GO:0046872">
    <property type="term" value="F:metal ion binding"/>
    <property type="evidence" value="ECO:0007669"/>
    <property type="project" value="UniProtKB-KW"/>
</dbReference>
<dbReference type="AlphaFoldDB" id="A0A1S6XP93"/>
<dbReference type="STRING" id="687861.BscR1v2_004360"/>
<dbReference type="GO" id="GO:0070284">
    <property type="term" value="F:phosphomethylpyrimidine synthase activity"/>
    <property type="evidence" value="ECO:0007669"/>
    <property type="project" value="UniProtKB-EC"/>
</dbReference>
<evidence type="ECO:0000256" key="6">
    <source>
        <dbReference type="ARBA" id="ARBA00023004"/>
    </source>
</evidence>
<evidence type="ECO:0000256" key="1">
    <source>
        <dbReference type="ARBA" id="ARBA00001966"/>
    </source>
</evidence>
<keyword evidence="2" id="KW-0004">4Fe-4S</keyword>
<organism evidence="9 10">
    <name type="scientific">Bartonella schoenbuchensis (strain DSM 13525 / NCTC 13165 / R1)</name>
    <dbReference type="NCBI Taxonomy" id="687861"/>
    <lineage>
        <taxon>Bacteria</taxon>
        <taxon>Pseudomonadati</taxon>
        <taxon>Pseudomonadota</taxon>
        <taxon>Alphaproteobacteria</taxon>
        <taxon>Hyphomicrobiales</taxon>
        <taxon>Bartonellaceae</taxon>
        <taxon>Bartonella</taxon>
    </lineage>
</organism>
<dbReference type="Gene3D" id="6.10.250.620">
    <property type="match status" value="1"/>
</dbReference>
<comment type="cofactor">
    <cofactor evidence="1">
        <name>[4Fe-4S] cluster</name>
        <dbReference type="ChEBI" id="CHEBI:49883"/>
    </cofactor>
</comment>
<accession>A0A1S6XP93</accession>
<dbReference type="GO" id="GO:0051539">
    <property type="term" value="F:4 iron, 4 sulfur cluster binding"/>
    <property type="evidence" value="ECO:0007669"/>
    <property type="project" value="UniProtKB-KW"/>
</dbReference>
<reference evidence="10" key="1">
    <citation type="journal article" date="2017" name="Genome Biol. Evol.">
        <title>Evolutionary Dynamics of Pathoadaptation Revealed by Three Independent Acquisitions of the VirB/D4 Type IV Secretion System in Bartonella.</title>
        <authorList>
            <person name="Harms A."/>
            <person name="Segers F.H."/>
            <person name="Quebatte M."/>
            <person name="Mistl C."/>
            <person name="Manfredi P."/>
            <person name="Korner J."/>
            <person name="Chomel B.B."/>
            <person name="Kosoy M."/>
            <person name="Maruyama S."/>
            <person name="Engel P."/>
            <person name="Dehio C."/>
        </authorList>
    </citation>
    <scope>NUCLEOTIDE SEQUENCE [LARGE SCALE GENOMIC DNA]</scope>
    <source>
        <strain evidence="10">R1</strain>
    </source>
</reference>
<dbReference type="Gene3D" id="3.20.20.540">
    <property type="entry name" value="Radical SAM ThiC family, central domain"/>
    <property type="match status" value="1"/>
</dbReference>
<dbReference type="EMBL" id="CP019789">
    <property type="protein sequence ID" value="AQX30385.1"/>
    <property type="molecule type" value="Genomic_DNA"/>
</dbReference>
<keyword evidence="4" id="KW-0479">Metal-binding</keyword>
<evidence type="ECO:0000313" key="9">
    <source>
        <dbReference type="EMBL" id="AQX30385.1"/>
    </source>
</evidence>
<evidence type="ECO:0000313" key="10">
    <source>
        <dbReference type="Proteomes" id="UP000190811"/>
    </source>
</evidence>
<evidence type="ECO:0000256" key="8">
    <source>
        <dbReference type="ARBA" id="ARBA00023239"/>
    </source>
</evidence>